<protein>
    <submittedName>
        <fullName evidence="2">Uncharacterized protein</fullName>
    </submittedName>
</protein>
<reference evidence="2" key="2">
    <citation type="submission" date="2021-08" db="EMBL/GenBank/DDBJ databases">
        <authorList>
            <person name="Tani A."/>
            <person name="Ola A."/>
            <person name="Ogura Y."/>
            <person name="Katsura K."/>
            <person name="Hayashi T."/>
        </authorList>
    </citation>
    <scope>NUCLEOTIDE SEQUENCE</scope>
    <source>
        <strain evidence="2">DSM 16372</strain>
    </source>
</reference>
<gene>
    <name evidence="2" type="ORF">BHAOGJBA_5692</name>
</gene>
<name>A0AAV4ZVH1_9HYPH</name>
<evidence type="ECO:0000256" key="1">
    <source>
        <dbReference type="SAM" id="MobiDB-lite"/>
    </source>
</evidence>
<keyword evidence="3" id="KW-1185">Reference proteome</keyword>
<dbReference type="AlphaFoldDB" id="A0AAV4ZVH1"/>
<evidence type="ECO:0000313" key="3">
    <source>
        <dbReference type="Proteomes" id="UP001055247"/>
    </source>
</evidence>
<evidence type="ECO:0000313" key="2">
    <source>
        <dbReference type="EMBL" id="GJD92139.1"/>
    </source>
</evidence>
<organism evidence="2 3">
    <name type="scientific">Methylobacterium hispanicum</name>
    <dbReference type="NCBI Taxonomy" id="270350"/>
    <lineage>
        <taxon>Bacteria</taxon>
        <taxon>Pseudomonadati</taxon>
        <taxon>Pseudomonadota</taxon>
        <taxon>Alphaproteobacteria</taxon>
        <taxon>Hyphomicrobiales</taxon>
        <taxon>Methylobacteriaceae</taxon>
        <taxon>Methylobacterium</taxon>
    </lineage>
</organism>
<dbReference type="EMBL" id="BPQO01000037">
    <property type="protein sequence ID" value="GJD92139.1"/>
    <property type="molecule type" value="Genomic_DNA"/>
</dbReference>
<sequence length="170" mass="18092">MVIRFVAAWAALTAVYFLLAGSFEAAELCVGPLCAGLVAVWNRGRPHSGHRALALRPGLLRPALRAVARLPGETARIGRLLWRSLAARYPHGSIVQGPAAELTRFPLSDPGPEAAGERAVAVLAASLSPGRYILRVDPVHGRVQSHAFADRSPARGDRGGARTGARRRAR</sequence>
<proteinExistence type="predicted"/>
<comment type="caution">
    <text evidence="2">The sequence shown here is derived from an EMBL/GenBank/DDBJ whole genome shotgun (WGS) entry which is preliminary data.</text>
</comment>
<feature type="region of interest" description="Disordered" evidence="1">
    <location>
        <begin position="145"/>
        <end position="170"/>
    </location>
</feature>
<reference evidence="2" key="1">
    <citation type="journal article" date="2016" name="Front. Microbiol.">
        <title>Genome Sequence of the Piezophilic, Mesophilic Sulfate-Reducing Bacterium Desulfovibrio indicus J2T.</title>
        <authorList>
            <person name="Cao J."/>
            <person name="Maignien L."/>
            <person name="Shao Z."/>
            <person name="Alain K."/>
            <person name="Jebbar M."/>
        </authorList>
    </citation>
    <scope>NUCLEOTIDE SEQUENCE</scope>
    <source>
        <strain evidence="2">DSM 16372</strain>
    </source>
</reference>
<feature type="compositionally biased region" description="Basic and acidic residues" evidence="1">
    <location>
        <begin position="148"/>
        <end position="160"/>
    </location>
</feature>
<accession>A0AAV4ZVH1</accession>
<dbReference type="Proteomes" id="UP001055247">
    <property type="component" value="Unassembled WGS sequence"/>
</dbReference>